<dbReference type="SMART" id="SM00487">
    <property type="entry name" value="DEXDc"/>
    <property type="match status" value="1"/>
</dbReference>
<dbReference type="Gene3D" id="3.40.50.300">
    <property type="entry name" value="P-loop containing nucleotide triphosphate hydrolases"/>
    <property type="match status" value="2"/>
</dbReference>
<name>A0A915LLW8_MELJA</name>
<dbReference type="Pfam" id="PF00270">
    <property type="entry name" value="DEAD"/>
    <property type="match status" value="1"/>
</dbReference>
<keyword evidence="5" id="KW-0067">ATP-binding</keyword>
<accession>A0A915LLW8</accession>
<feature type="signal peptide" evidence="7">
    <location>
        <begin position="1"/>
        <end position="19"/>
    </location>
</feature>
<evidence type="ECO:0000256" key="5">
    <source>
        <dbReference type="ARBA" id="ARBA00022840"/>
    </source>
</evidence>
<dbReference type="Proteomes" id="UP000887561">
    <property type="component" value="Unplaced"/>
</dbReference>
<dbReference type="InterPro" id="IPR027417">
    <property type="entry name" value="P-loop_NTPase"/>
</dbReference>
<dbReference type="CDD" id="cd18787">
    <property type="entry name" value="SF2_C_DEAD"/>
    <property type="match status" value="1"/>
</dbReference>
<evidence type="ECO:0000259" key="10">
    <source>
        <dbReference type="PROSITE" id="PS51195"/>
    </source>
</evidence>
<evidence type="ECO:0000256" key="2">
    <source>
        <dbReference type="ARBA" id="ARBA00022741"/>
    </source>
</evidence>
<organism evidence="11 12">
    <name type="scientific">Meloidogyne javanica</name>
    <name type="common">Root-knot nematode worm</name>
    <dbReference type="NCBI Taxonomy" id="6303"/>
    <lineage>
        <taxon>Eukaryota</taxon>
        <taxon>Metazoa</taxon>
        <taxon>Ecdysozoa</taxon>
        <taxon>Nematoda</taxon>
        <taxon>Chromadorea</taxon>
        <taxon>Rhabditida</taxon>
        <taxon>Tylenchina</taxon>
        <taxon>Tylenchomorpha</taxon>
        <taxon>Tylenchoidea</taxon>
        <taxon>Meloidogynidae</taxon>
        <taxon>Meloidogyninae</taxon>
        <taxon>Meloidogyne</taxon>
        <taxon>Meloidogyne incognita group</taxon>
    </lineage>
</organism>
<feature type="domain" description="DEAD-box RNA helicase Q" evidence="10">
    <location>
        <begin position="295"/>
        <end position="324"/>
    </location>
</feature>
<keyword evidence="7" id="KW-0732">Signal</keyword>
<dbReference type="GO" id="GO:0005524">
    <property type="term" value="F:ATP binding"/>
    <property type="evidence" value="ECO:0007669"/>
    <property type="project" value="UniProtKB-KW"/>
</dbReference>
<dbReference type="PANTHER" id="PTHR47958">
    <property type="entry name" value="ATP-DEPENDENT RNA HELICASE DBP3"/>
    <property type="match status" value="1"/>
</dbReference>
<dbReference type="GO" id="GO:0003676">
    <property type="term" value="F:nucleic acid binding"/>
    <property type="evidence" value="ECO:0007669"/>
    <property type="project" value="InterPro"/>
</dbReference>
<evidence type="ECO:0000256" key="4">
    <source>
        <dbReference type="ARBA" id="ARBA00022806"/>
    </source>
</evidence>
<sequence>MRVHVTLFLLTILLEFVSGMRREAPSTSYSHENVTEQGVQRAMNVQGRGGRLPIEILFEQVAKSLQIVKNEVYEGNELYTKIVDEEKIIRHFLNLNNESENNHSEEFVILLFKEFINARKVYREALIKQKNKKKTFKKIINMMKNKSLETKFENIEAYRTSKLYEIEKEIFDNIQILASYKKGDCIQRGYENNEKELAKSIGIVKNDSKFAFGEAVKHAALLKKFLVSLGTWENQGNSNEAFESAVYTKRSLPVDDDYFKLDSSISIDIERLFVEYDHLEPEYSGINPRYTARYDLFNDLNFHDVLLDNIYRLCMFEKPTPVQAYAIQILTYSEKFDLIAVAETGSGKTAAFLIPLIYRLLEARKKGGIKNENQKVTYFPMALILLPTQELAQQTYLEVLKLAYRTPLVPALIHGGQDNYAPQVDTFKLGCDILVATPMRLIEMTKNYDIDLSHCSFLVMDESDRLLDSDFAKQTGAIINQLPTKEERTTGRVKLTITRALPAKLSQKFYWVEENDKYGKLLGVLNKLFEKETSKIIIFANNKSTCNNLKVQLENDNYDCLLFHADVSGSRDHILDDFKSGKIRILIASDALARGIDVENVTHVINYDTPEAQQNYRHRVGRTARMGRK</sequence>
<dbReference type="SMART" id="SM00490">
    <property type="entry name" value="HELICc"/>
    <property type="match status" value="1"/>
</dbReference>
<keyword evidence="11" id="KW-1185">Reference proteome</keyword>
<keyword evidence="3" id="KW-0378">Hydrolase</keyword>
<dbReference type="GO" id="GO:0003724">
    <property type="term" value="F:RNA helicase activity"/>
    <property type="evidence" value="ECO:0007669"/>
    <property type="project" value="UniProtKB-EC"/>
</dbReference>
<dbReference type="Pfam" id="PF00271">
    <property type="entry name" value="Helicase_C"/>
    <property type="match status" value="1"/>
</dbReference>
<keyword evidence="2" id="KW-0547">Nucleotide-binding</keyword>
<evidence type="ECO:0000313" key="12">
    <source>
        <dbReference type="WBParaSite" id="scaffold12825_cov226.g16530"/>
    </source>
</evidence>
<feature type="domain" description="Helicase C-terminal" evidence="9">
    <location>
        <begin position="524"/>
        <end position="629"/>
    </location>
</feature>
<dbReference type="InterPro" id="IPR014001">
    <property type="entry name" value="Helicase_ATP-bd"/>
</dbReference>
<evidence type="ECO:0000313" key="11">
    <source>
        <dbReference type="Proteomes" id="UP000887561"/>
    </source>
</evidence>
<dbReference type="PROSITE" id="PS51192">
    <property type="entry name" value="HELICASE_ATP_BIND_1"/>
    <property type="match status" value="1"/>
</dbReference>
<evidence type="ECO:0000259" key="8">
    <source>
        <dbReference type="PROSITE" id="PS51192"/>
    </source>
</evidence>
<evidence type="ECO:0000259" key="9">
    <source>
        <dbReference type="PROSITE" id="PS51194"/>
    </source>
</evidence>
<evidence type="ECO:0000256" key="6">
    <source>
        <dbReference type="PROSITE-ProRule" id="PRU00552"/>
    </source>
</evidence>
<reference evidence="12" key="1">
    <citation type="submission" date="2022-11" db="UniProtKB">
        <authorList>
            <consortium name="WormBaseParasite"/>
        </authorList>
    </citation>
    <scope>IDENTIFICATION</scope>
</reference>
<dbReference type="GO" id="GO:0016787">
    <property type="term" value="F:hydrolase activity"/>
    <property type="evidence" value="ECO:0007669"/>
    <property type="project" value="UniProtKB-KW"/>
</dbReference>
<dbReference type="InterPro" id="IPR011545">
    <property type="entry name" value="DEAD/DEAH_box_helicase_dom"/>
</dbReference>
<feature type="domain" description="Helicase ATP-binding" evidence="8">
    <location>
        <begin position="329"/>
        <end position="517"/>
    </location>
</feature>
<protein>
    <recommendedName>
        <fullName evidence="1">RNA helicase</fullName>
        <ecNumber evidence="1">3.6.4.13</ecNumber>
    </recommendedName>
</protein>
<feature type="short sequence motif" description="Q motif" evidence="6">
    <location>
        <begin position="295"/>
        <end position="324"/>
    </location>
</feature>
<dbReference type="WBParaSite" id="scaffold12825_cov226.g16530">
    <property type="protein sequence ID" value="scaffold12825_cov226.g16530"/>
    <property type="gene ID" value="scaffold12825_cov226.g16530"/>
</dbReference>
<dbReference type="EC" id="3.6.4.13" evidence="1"/>
<dbReference type="InterPro" id="IPR014014">
    <property type="entry name" value="RNA_helicase_DEAD_Q_motif"/>
</dbReference>
<keyword evidence="4" id="KW-0347">Helicase</keyword>
<dbReference type="SUPFAM" id="SSF52540">
    <property type="entry name" value="P-loop containing nucleoside triphosphate hydrolases"/>
    <property type="match status" value="2"/>
</dbReference>
<dbReference type="PROSITE" id="PS51195">
    <property type="entry name" value="Q_MOTIF"/>
    <property type="match status" value="1"/>
</dbReference>
<dbReference type="InterPro" id="IPR001650">
    <property type="entry name" value="Helicase_C-like"/>
</dbReference>
<feature type="chain" id="PRO_5037587133" description="RNA helicase" evidence="7">
    <location>
        <begin position="20"/>
        <end position="629"/>
    </location>
</feature>
<evidence type="ECO:0000256" key="1">
    <source>
        <dbReference type="ARBA" id="ARBA00012552"/>
    </source>
</evidence>
<evidence type="ECO:0000256" key="3">
    <source>
        <dbReference type="ARBA" id="ARBA00022801"/>
    </source>
</evidence>
<evidence type="ECO:0000256" key="7">
    <source>
        <dbReference type="SAM" id="SignalP"/>
    </source>
</evidence>
<dbReference type="AlphaFoldDB" id="A0A915LLW8"/>
<dbReference type="PROSITE" id="PS51194">
    <property type="entry name" value="HELICASE_CTER"/>
    <property type="match status" value="1"/>
</dbReference>
<proteinExistence type="predicted"/>